<keyword evidence="1" id="KW-1133">Transmembrane helix</keyword>
<organism evidence="2 3">
    <name type="scientific">Staphylococcus aureus (strain COL)</name>
    <dbReference type="NCBI Taxonomy" id="93062"/>
    <lineage>
        <taxon>Bacteria</taxon>
        <taxon>Bacillati</taxon>
        <taxon>Bacillota</taxon>
        <taxon>Bacilli</taxon>
        <taxon>Bacillales</taxon>
        <taxon>Staphylococcaceae</taxon>
        <taxon>Staphylococcus</taxon>
    </lineage>
</organism>
<accession>A0A0H2WZZ3</accession>
<evidence type="ECO:0000256" key="1">
    <source>
        <dbReference type="SAM" id="Phobius"/>
    </source>
</evidence>
<dbReference type="HOGENOM" id="CLU_3189205_0_0_9"/>
<protein>
    <submittedName>
        <fullName evidence="2">Uncharacterized protein</fullName>
    </submittedName>
</protein>
<evidence type="ECO:0000313" key="3">
    <source>
        <dbReference type="Proteomes" id="UP000000530"/>
    </source>
</evidence>
<evidence type="ECO:0000313" key="2">
    <source>
        <dbReference type="EMBL" id="AAW38295.1"/>
    </source>
</evidence>
<keyword evidence="1" id="KW-0812">Transmembrane</keyword>
<keyword evidence="1" id="KW-0472">Membrane</keyword>
<dbReference type="KEGG" id="sac:SACOL1766"/>
<reference evidence="2 3" key="1">
    <citation type="journal article" date="2005" name="J. Bacteriol.">
        <title>Insights on evolution of virulence and resistance from the complete genome analysis of an early methicillin-resistant Staphylococcus aureus strain and a biofilm-producing methicillin-resistant Staphylococcus epidermidis strain.</title>
        <authorList>
            <person name="Gill S.R."/>
            <person name="Fouts D.E."/>
            <person name="Archer G.L."/>
            <person name="Mongodin E.F."/>
            <person name="Deboy R.T."/>
            <person name="Ravel J."/>
            <person name="Paulsen I.T."/>
            <person name="Kolonay J.F."/>
            <person name="Brinkac L."/>
            <person name="Beanan M."/>
            <person name="Dodson R.J."/>
            <person name="Daugherty S.C."/>
            <person name="Madupu R."/>
            <person name="Angiuoli S.V."/>
            <person name="Durkin A.S."/>
            <person name="Haft D.H."/>
            <person name="Vamathevan J."/>
            <person name="Khouri H."/>
            <person name="Utterback T."/>
            <person name="Lee C."/>
            <person name="Dimitrov G."/>
            <person name="Jiang L."/>
            <person name="Qin H."/>
            <person name="Weidman J."/>
            <person name="Tran K."/>
            <person name="Kang K."/>
            <person name="Hance I.R."/>
            <person name="Nelson K.E."/>
            <person name="Fraser C.M."/>
        </authorList>
    </citation>
    <scope>NUCLEOTIDE SEQUENCE [LARGE SCALE GENOMIC DNA]</scope>
    <source>
        <strain evidence="2 3">COL</strain>
    </source>
</reference>
<proteinExistence type="predicted"/>
<name>A0A0H2WZZ3_STAAC</name>
<feature type="transmembrane region" description="Helical" evidence="1">
    <location>
        <begin position="15"/>
        <end position="34"/>
    </location>
</feature>
<dbReference type="RefSeq" id="WP_001789981.1">
    <property type="nucleotide sequence ID" value="NC_002951.2"/>
</dbReference>
<dbReference type="EMBL" id="CP000046">
    <property type="protein sequence ID" value="AAW38295.1"/>
    <property type="molecule type" value="Genomic_DNA"/>
</dbReference>
<dbReference type="Proteomes" id="UP000000530">
    <property type="component" value="Chromosome"/>
</dbReference>
<gene>
    <name evidence="2" type="ordered locus">SACOL1766</name>
</gene>
<sequence>MIMLFSLLILIKTTHLITFIFKQLLFIFIVPFIYPYKKEARQRIVG</sequence>
<dbReference type="AlphaFoldDB" id="A0A0H2WZZ3"/>